<name>A0A6G1QEZ5_CHAAH</name>
<protein>
    <submittedName>
        <fullName evidence="2">Uncharacterized protein</fullName>
    </submittedName>
</protein>
<evidence type="ECO:0000313" key="2">
    <source>
        <dbReference type="EMBL" id="KAF3701231.1"/>
    </source>
</evidence>
<evidence type="ECO:0000313" key="3">
    <source>
        <dbReference type="Proteomes" id="UP000503349"/>
    </source>
</evidence>
<reference evidence="3" key="2">
    <citation type="submission" date="2019-02" db="EMBL/GenBank/DDBJ databases">
        <title>Opniocepnalus argus Var Kimnra genome.</title>
        <authorList>
            <person name="Zhou C."/>
            <person name="Xiao S."/>
        </authorList>
    </citation>
    <scope>NUCLEOTIDE SEQUENCE [LARGE SCALE GENOMIC DNA]</scope>
</reference>
<evidence type="ECO:0000256" key="1">
    <source>
        <dbReference type="SAM" id="MobiDB-lite"/>
    </source>
</evidence>
<keyword evidence="3" id="KW-1185">Reference proteome</keyword>
<feature type="compositionally biased region" description="Basic and acidic residues" evidence="1">
    <location>
        <begin position="26"/>
        <end position="46"/>
    </location>
</feature>
<dbReference type="Proteomes" id="UP000503349">
    <property type="component" value="Chromosome 16"/>
</dbReference>
<dbReference type="AlphaFoldDB" id="A0A6G1QEZ5"/>
<dbReference type="EMBL" id="CM015727">
    <property type="protein sequence ID" value="KAF3701231.1"/>
    <property type="molecule type" value="Genomic_DNA"/>
</dbReference>
<accession>A0A6G1QEZ5</accession>
<feature type="compositionally biased region" description="Low complexity" evidence="1">
    <location>
        <begin position="51"/>
        <end position="61"/>
    </location>
</feature>
<proteinExistence type="predicted"/>
<reference evidence="2 3" key="1">
    <citation type="submission" date="2019-02" db="EMBL/GenBank/DDBJ databases">
        <title>Opniocepnalus argus genome.</title>
        <authorList>
            <person name="Zhou C."/>
            <person name="Xiao S."/>
        </authorList>
    </citation>
    <scope>NUCLEOTIDE SEQUENCE [LARGE SCALE GENOMIC DNA]</scope>
    <source>
        <strain evidence="2">OARG1902GOOAL</strain>
        <tissue evidence="2">Muscle</tissue>
    </source>
</reference>
<feature type="region of interest" description="Disordered" evidence="1">
    <location>
        <begin position="1"/>
        <end position="61"/>
    </location>
</feature>
<sequence length="70" mass="7739">MFLSTQALRHLTPSPSPIDVAEDLEQTAHTHQTEEEKPVVHNKRESPMAISYSEDLSSESVSSFTSVALI</sequence>
<gene>
    <name evidence="2" type="ORF">EXN66_Car016919</name>
</gene>
<organism evidence="2 3">
    <name type="scientific">Channa argus</name>
    <name type="common">Northern snakehead</name>
    <name type="synonym">Ophicephalus argus</name>
    <dbReference type="NCBI Taxonomy" id="215402"/>
    <lineage>
        <taxon>Eukaryota</taxon>
        <taxon>Metazoa</taxon>
        <taxon>Chordata</taxon>
        <taxon>Craniata</taxon>
        <taxon>Vertebrata</taxon>
        <taxon>Euteleostomi</taxon>
        <taxon>Actinopterygii</taxon>
        <taxon>Neopterygii</taxon>
        <taxon>Teleostei</taxon>
        <taxon>Neoteleostei</taxon>
        <taxon>Acanthomorphata</taxon>
        <taxon>Anabantaria</taxon>
        <taxon>Anabantiformes</taxon>
        <taxon>Channoidei</taxon>
        <taxon>Channidae</taxon>
        <taxon>Channa</taxon>
    </lineage>
</organism>